<dbReference type="EMBL" id="OX596101">
    <property type="protein sequence ID" value="CAI9697805.1"/>
    <property type="molecule type" value="Genomic_DNA"/>
</dbReference>
<evidence type="ECO:0000313" key="2">
    <source>
        <dbReference type="Proteomes" id="UP001162501"/>
    </source>
</evidence>
<reference evidence="1" key="1">
    <citation type="submission" date="2023-05" db="EMBL/GenBank/DDBJ databases">
        <authorList>
            <consortium name="ELIXIR-Norway"/>
        </authorList>
    </citation>
    <scope>NUCLEOTIDE SEQUENCE</scope>
</reference>
<evidence type="ECO:0000313" key="1">
    <source>
        <dbReference type="EMBL" id="CAI9697805.1"/>
    </source>
</evidence>
<dbReference type="Proteomes" id="UP001162501">
    <property type="component" value="Chromosome 17"/>
</dbReference>
<name>A0ACB0EB46_RANTA</name>
<accession>A0ACB0EB46</accession>
<gene>
    <name evidence="1" type="ORF">MRATA1EN3_LOCUS9018</name>
</gene>
<protein>
    <submittedName>
        <fullName evidence="1">Uncharacterized protein</fullName>
    </submittedName>
</protein>
<organism evidence="1 2">
    <name type="scientific">Rangifer tarandus platyrhynchus</name>
    <name type="common">Svalbard reindeer</name>
    <dbReference type="NCBI Taxonomy" id="3082113"/>
    <lineage>
        <taxon>Eukaryota</taxon>
        <taxon>Metazoa</taxon>
        <taxon>Chordata</taxon>
        <taxon>Craniata</taxon>
        <taxon>Vertebrata</taxon>
        <taxon>Euteleostomi</taxon>
        <taxon>Mammalia</taxon>
        <taxon>Eutheria</taxon>
        <taxon>Laurasiatheria</taxon>
        <taxon>Artiodactyla</taxon>
        <taxon>Ruminantia</taxon>
        <taxon>Pecora</taxon>
        <taxon>Cervidae</taxon>
        <taxon>Odocoileinae</taxon>
        <taxon>Rangifer</taxon>
    </lineage>
</organism>
<sequence length="278" mass="28969">MGDPTPDSGWPRNMVRLRQARQLSPADPGPGSAASIPAHHPNAVVRAGAAGLTSPDLKAPPCPGLTARPQRSLCKRLHRAPAARLLVWFSAEAGPGTGQSTAVRGAQGPSPHPQPCPSGSGCRGDCLARRQEVDVNGANARGPEEGRSSQAAARAAAGPVHRRPARPLTCGAHRRLRRPVCGGKCGLRLAGQTTTEDSAVSHTDDQAEPCRHDPLASALFKLPVLRTQSLAFSINIYSLGSSLTSRDGFRATCMPTAPPGTELSTEAESHIPSELPNS</sequence>
<proteinExistence type="predicted"/>